<accession>A0A9D1TJW7</accession>
<dbReference type="GO" id="GO:0004721">
    <property type="term" value="F:phosphoprotein phosphatase activity"/>
    <property type="evidence" value="ECO:0007669"/>
    <property type="project" value="UniProtKB-UniRule"/>
</dbReference>
<dbReference type="GO" id="GO:0046983">
    <property type="term" value="F:protein dimerization activity"/>
    <property type="evidence" value="ECO:0007669"/>
    <property type="project" value="InterPro"/>
</dbReference>
<comment type="function">
    <text evidence="15">Member of the two-component regulatory system DegS/DegU, which plays an important role in the transition growth phase.</text>
</comment>
<dbReference type="GO" id="GO:0005737">
    <property type="term" value="C:cytoplasm"/>
    <property type="evidence" value="ECO:0007669"/>
    <property type="project" value="UniProtKB-SubCell"/>
</dbReference>
<evidence type="ECO:0000256" key="7">
    <source>
        <dbReference type="ARBA" id="ARBA00022723"/>
    </source>
</evidence>
<keyword evidence="7" id="KW-0479">Metal-binding</keyword>
<evidence type="ECO:0000256" key="9">
    <source>
        <dbReference type="ARBA" id="ARBA00022777"/>
    </source>
</evidence>
<dbReference type="InterPro" id="IPR050482">
    <property type="entry name" value="Sensor_HK_TwoCompSys"/>
</dbReference>
<dbReference type="Pfam" id="PF05384">
    <property type="entry name" value="DegS"/>
    <property type="match status" value="1"/>
</dbReference>
<keyword evidence="12 15" id="KW-0902">Two-component regulatory system</keyword>
<comment type="function">
    <text evidence="14">Member of the two-component regulatory system NreB/NreC involved in the control of dissimilatory nitrate/nitrite reduction in response to oxygen. NreB functions as a direct oxygen sensor histidine kinase which is autophosphorylated, in the absence of oxygen, probably at the conserved histidine residue, and transfers its phosphate group probably to a conserved aspartate residue of NreC. NreB/NreC activates the expression of the nitrate (narGHJI) and nitrite (nir) reductase operons, as well as the putative nitrate transporter gene narT.</text>
</comment>
<evidence type="ECO:0000256" key="10">
    <source>
        <dbReference type="ARBA" id="ARBA00022840"/>
    </source>
</evidence>
<evidence type="ECO:0000256" key="13">
    <source>
        <dbReference type="ARBA" id="ARBA00023014"/>
    </source>
</evidence>
<evidence type="ECO:0000256" key="4">
    <source>
        <dbReference type="ARBA" id="ARBA00022485"/>
    </source>
</evidence>
<dbReference type="EC" id="3.1.3.-" evidence="15"/>
<evidence type="ECO:0000313" key="19">
    <source>
        <dbReference type="Proteomes" id="UP000823937"/>
    </source>
</evidence>
<dbReference type="GO" id="GO:0000155">
    <property type="term" value="F:phosphorelay sensor kinase activity"/>
    <property type="evidence" value="ECO:0007669"/>
    <property type="project" value="UniProtKB-UniRule"/>
</dbReference>
<evidence type="ECO:0000256" key="1">
    <source>
        <dbReference type="ARBA" id="ARBA00000085"/>
    </source>
</evidence>
<gene>
    <name evidence="18" type="ORF">H9895_01575</name>
</gene>
<dbReference type="PANTHER" id="PTHR24421:SF55">
    <property type="entry name" value="SENSOR HISTIDINE KINASE YDFH"/>
    <property type="match status" value="1"/>
</dbReference>
<dbReference type="PIRSF" id="PIRSF003169">
    <property type="entry name" value="STHK_DegS"/>
    <property type="match status" value="1"/>
</dbReference>
<evidence type="ECO:0000259" key="17">
    <source>
        <dbReference type="PROSITE" id="PS50109"/>
    </source>
</evidence>
<keyword evidence="9 15" id="KW-0418">Kinase</keyword>
<reference evidence="18" key="1">
    <citation type="journal article" date="2021" name="PeerJ">
        <title>Extensive microbial diversity within the chicken gut microbiome revealed by metagenomics and culture.</title>
        <authorList>
            <person name="Gilroy R."/>
            <person name="Ravi A."/>
            <person name="Getino M."/>
            <person name="Pursley I."/>
            <person name="Horton D.L."/>
            <person name="Alikhan N.F."/>
            <person name="Baker D."/>
            <person name="Gharbi K."/>
            <person name="Hall N."/>
            <person name="Watson M."/>
            <person name="Adriaenssens E.M."/>
            <person name="Foster-Nyarko E."/>
            <person name="Jarju S."/>
            <person name="Secka A."/>
            <person name="Antonio M."/>
            <person name="Oren A."/>
            <person name="Chaudhuri R.R."/>
            <person name="La Ragione R."/>
            <person name="Hildebrand F."/>
            <person name="Pallen M.J."/>
        </authorList>
    </citation>
    <scope>NUCLEOTIDE SEQUENCE</scope>
    <source>
        <strain evidence="18">CHK169-2315</strain>
    </source>
</reference>
<evidence type="ECO:0000256" key="3">
    <source>
        <dbReference type="ARBA" id="ARBA00004496"/>
    </source>
</evidence>
<protein>
    <recommendedName>
        <fullName evidence="15">Signal transduction histidine-protein kinase/phosphatase DegS</fullName>
        <ecNumber evidence="15">2.7.13.3</ecNumber>
        <ecNumber evidence="15">3.1.3.-</ecNumber>
    </recommendedName>
</protein>
<keyword evidence="16" id="KW-0175">Coiled coil</keyword>
<evidence type="ECO:0000256" key="11">
    <source>
        <dbReference type="ARBA" id="ARBA00023004"/>
    </source>
</evidence>
<dbReference type="InterPro" id="IPR005467">
    <property type="entry name" value="His_kinase_dom"/>
</dbReference>
<dbReference type="Gene3D" id="3.30.565.10">
    <property type="entry name" value="Histidine kinase-like ATPase, C-terminal domain"/>
    <property type="match status" value="1"/>
</dbReference>
<dbReference type="GO" id="GO:0016020">
    <property type="term" value="C:membrane"/>
    <property type="evidence" value="ECO:0007669"/>
    <property type="project" value="InterPro"/>
</dbReference>
<dbReference type="GO" id="GO:0046872">
    <property type="term" value="F:metal ion binding"/>
    <property type="evidence" value="ECO:0007669"/>
    <property type="project" value="UniProtKB-KW"/>
</dbReference>
<dbReference type="Pfam" id="PF02518">
    <property type="entry name" value="HATPase_c"/>
    <property type="match status" value="1"/>
</dbReference>
<evidence type="ECO:0000256" key="14">
    <source>
        <dbReference type="ARBA" id="ARBA00024827"/>
    </source>
</evidence>
<keyword evidence="8 15" id="KW-0547">Nucleotide-binding</keyword>
<dbReference type="EMBL" id="DXHX01000023">
    <property type="protein sequence ID" value="HIV73752.1"/>
    <property type="molecule type" value="Genomic_DNA"/>
</dbReference>
<evidence type="ECO:0000256" key="2">
    <source>
        <dbReference type="ARBA" id="ARBA00001966"/>
    </source>
</evidence>
<comment type="cofactor">
    <cofactor evidence="2">
        <name>[4Fe-4S] cluster</name>
        <dbReference type="ChEBI" id="CHEBI:49883"/>
    </cofactor>
</comment>
<reference evidence="18" key="2">
    <citation type="submission" date="2021-04" db="EMBL/GenBank/DDBJ databases">
        <authorList>
            <person name="Gilroy R."/>
        </authorList>
    </citation>
    <scope>NUCLEOTIDE SEQUENCE</scope>
    <source>
        <strain evidence="18">CHK169-2315</strain>
    </source>
</reference>
<organism evidence="18 19">
    <name type="scientific">Candidatus Pseudogracilibacillus intestinigallinarum</name>
    <dbReference type="NCBI Taxonomy" id="2838742"/>
    <lineage>
        <taxon>Bacteria</taxon>
        <taxon>Bacillati</taxon>
        <taxon>Bacillota</taxon>
        <taxon>Bacilli</taxon>
        <taxon>Bacillales</taxon>
        <taxon>Bacillaceae</taxon>
        <taxon>Pseudogracilibacillus</taxon>
    </lineage>
</organism>
<name>A0A9D1TJW7_9BACI</name>
<feature type="domain" description="Histidine kinase" evidence="17">
    <location>
        <begin position="188"/>
        <end position="380"/>
    </location>
</feature>
<keyword evidence="15" id="KW-0378">Hydrolase</keyword>
<keyword evidence="15" id="KW-0904">Protein phosphatase</keyword>
<dbReference type="PANTHER" id="PTHR24421">
    <property type="entry name" value="NITRATE/NITRITE SENSOR PROTEIN NARX-RELATED"/>
    <property type="match status" value="1"/>
</dbReference>
<evidence type="ECO:0000256" key="8">
    <source>
        <dbReference type="ARBA" id="ARBA00022741"/>
    </source>
</evidence>
<dbReference type="Gene3D" id="1.20.5.1930">
    <property type="match status" value="1"/>
</dbReference>
<dbReference type="CDD" id="cd16917">
    <property type="entry name" value="HATPase_UhpB-NarQ-NarX-like"/>
    <property type="match status" value="1"/>
</dbReference>
<dbReference type="GO" id="GO:0051539">
    <property type="term" value="F:4 iron, 4 sulfur cluster binding"/>
    <property type="evidence" value="ECO:0007669"/>
    <property type="project" value="UniProtKB-KW"/>
</dbReference>
<dbReference type="Pfam" id="PF07730">
    <property type="entry name" value="HisKA_3"/>
    <property type="match status" value="1"/>
</dbReference>
<comment type="catalytic activity">
    <reaction evidence="1 15">
        <text>ATP + protein L-histidine = ADP + protein N-phospho-L-histidine.</text>
        <dbReference type="EC" id="2.7.13.3"/>
    </reaction>
</comment>
<feature type="coiled-coil region" evidence="16">
    <location>
        <begin position="112"/>
        <end position="139"/>
    </location>
</feature>
<dbReference type="InterPro" id="IPR008595">
    <property type="entry name" value="DegS"/>
</dbReference>
<dbReference type="AlphaFoldDB" id="A0A9D1TJW7"/>
<dbReference type="SUPFAM" id="SSF55874">
    <property type="entry name" value="ATPase domain of HSP90 chaperone/DNA topoisomerase II/histidine kinase"/>
    <property type="match status" value="1"/>
</dbReference>
<proteinExistence type="predicted"/>
<dbReference type="InterPro" id="IPR036890">
    <property type="entry name" value="HATPase_C_sf"/>
</dbReference>
<keyword evidence="11" id="KW-0408">Iron</keyword>
<dbReference type="PRINTS" id="PR00344">
    <property type="entry name" value="BCTRLSENSOR"/>
</dbReference>
<evidence type="ECO:0000256" key="16">
    <source>
        <dbReference type="SAM" id="Coils"/>
    </source>
</evidence>
<dbReference type="SMART" id="SM00387">
    <property type="entry name" value="HATPase_c"/>
    <property type="match status" value="1"/>
</dbReference>
<keyword evidence="5 15" id="KW-0963">Cytoplasm</keyword>
<dbReference type="InterPro" id="IPR011712">
    <property type="entry name" value="Sig_transdc_His_kin_sub3_dim/P"/>
</dbReference>
<dbReference type="InterPro" id="IPR003594">
    <property type="entry name" value="HATPase_dom"/>
</dbReference>
<evidence type="ECO:0000256" key="15">
    <source>
        <dbReference type="PIRNR" id="PIRNR003169"/>
    </source>
</evidence>
<evidence type="ECO:0000256" key="6">
    <source>
        <dbReference type="ARBA" id="ARBA00022679"/>
    </source>
</evidence>
<evidence type="ECO:0000256" key="5">
    <source>
        <dbReference type="ARBA" id="ARBA00022490"/>
    </source>
</evidence>
<dbReference type="PROSITE" id="PS50109">
    <property type="entry name" value="HIS_KIN"/>
    <property type="match status" value="1"/>
</dbReference>
<dbReference type="InterPro" id="IPR016381">
    <property type="entry name" value="Sig_transdc_His_kinase_DegS"/>
</dbReference>
<keyword evidence="4" id="KW-0004">4Fe-4S</keyword>
<dbReference type="EC" id="2.7.13.3" evidence="15"/>
<keyword evidence="6 15" id="KW-0808">Transferase</keyword>
<keyword evidence="10 15" id="KW-0067">ATP-binding</keyword>
<evidence type="ECO:0000256" key="12">
    <source>
        <dbReference type="ARBA" id="ARBA00023012"/>
    </source>
</evidence>
<comment type="caution">
    <text evidence="18">The sequence shown here is derived from an EMBL/GenBank/DDBJ whole genome shotgun (WGS) entry which is preliminary data.</text>
</comment>
<keyword evidence="13" id="KW-0411">Iron-sulfur</keyword>
<feature type="coiled-coil region" evidence="16">
    <location>
        <begin position="34"/>
        <end position="61"/>
    </location>
</feature>
<sequence length="381" mass="43988">MASDKRAKERTLDMIVEEMKSVVEKTKDDIFDISEEAISELEALERKLATIKKKILDYIKAENILTREVQASRQKLLLVSREFDTYSEDDIRETYEHTHEMQSRLAINHKEEKLLRQQRDEVERRIIRLNKTVHQANDLGRKVSVVLSYLHDDFNELNEVLKTAKEKQQIGLKIIEAQELERKRLSRDIHDGPAQMLANILLRSEIIDLSVKGGNITEAVSELKNVRGNIRSVLREVRRIIYDLRPMALDDLGIIPTVKKHVSTMAETYNTHIELQLIGEEKRLESNYEVAVFRLIQESLQNALKHAEATSIYVTLQIEQDEITIVVQDNGKGFRTDETKNSSFGLMGMKERVEMLNGHFQINSTLGKGTTIKIILPYIVE</sequence>
<dbReference type="GO" id="GO:0005524">
    <property type="term" value="F:ATP binding"/>
    <property type="evidence" value="ECO:0007669"/>
    <property type="project" value="UniProtKB-UniRule"/>
</dbReference>
<dbReference type="Proteomes" id="UP000823937">
    <property type="component" value="Unassembled WGS sequence"/>
</dbReference>
<dbReference type="InterPro" id="IPR004358">
    <property type="entry name" value="Sig_transdc_His_kin-like_C"/>
</dbReference>
<comment type="subcellular location">
    <subcellularLocation>
        <location evidence="3 15">Cytoplasm</location>
    </subcellularLocation>
</comment>
<evidence type="ECO:0000313" key="18">
    <source>
        <dbReference type="EMBL" id="HIV73752.1"/>
    </source>
</evidence>